<sequence length="106" mass="12085">MFGAIAIQGNLIVGKLLLLPPDFTLHKTEFAMSVETRANMFWRFAVNIEFNKRKRITLPTIFAGRRAAAMPRAKNRKQMDFIVRIFTPDTHRAVIAGKAAGSKRRR</sequence>
<organism evidence="1 2">
    <name type="scientific">Salmonella enterica subsp. enterica serovar Bovismorbificans</name>
    <dbReference type="NCBI Taxonomy" id="58097"/>
    <lineage>
        <taxon>Bacteria</taxon>
        <taxon>Pseudomonadati</taxon>
        <taxon>Pseudomonadota</taxon>
        <taxon>Gammaproteobacteria</taxon>
        <taxon>Enterobacterales</taxon>
        <taxon>Enterobacteriaceae</taxon>
        <taxon>Salmonella</taxon>
    </lineage>
</organism>
<protein>
    <submittedName>
        <fullName evidence="1">Uncharacterized protein</fullName>
    </submittedName>
</protein>
<dbReference type="EMBL" id="CQPA01000072">
    <property type="protein sequence ID" value="CNV22708.1"/>
    <property type="molecule type" value="Genomic_DNA"/>
</dbReference>
<dbReference type="Proteomes" id="UP000041314">
    <property type="component" value="Unassembled WGS sequence"/>
</dbReference>
<evidence type="ECO:0000313" key="2">
    <source>
        <dbReference type="Proteomes" id="UP000041314"/>
    </source>
</evidence>
<reference evidence="1 2" key="1">
    <citation type="submission" date="2015-03" db="EMBL/GenBank/DDBJ databases">
        <authorList>
            <consortium name="Pathogen Informatics"/>
        </authorList>
    </citation>
    <scope>NUCLEOTIDE SEQUENCE [LARGE SCALE GENOMIC DNA]</scope>
    <source>
        <strain evidence="1 2">A1104</strain>
    </source>
</reference>
<evidence type="ECO:0000313" key="1">
    <source>
        <dbReference type="EMBL" id="CNV22708.1"/>
    </source>
</evidence>
<name>A0A655EIA3_SALET</name>
<proteinExistence type="predicted"/>
<gene>
    <name evidence="1" type="ORF">ERS008198_04717</name>
</gene>
<accession>A0A655EIA3</accession>
<dbReference type="AlphaFoldDB" id="A0A655EIA3"/>